<dbReference type="InterPro" id="IPR020845">
    <property type="entry name" value="AMP-binding_CS"/>
</dbReference>
<dbReference type="eggNOG" id="COG0318">
    <property type="taxonomic scope" value="Bacteria"/>
</dbReference>
<dbReference type="OrthoDB" id="9803968at2"/>
<dbReference type="Pfam" id="PF13193">
    <property type="entry name" value="AMP-binding_C"/>
    <property type="match status" value="1"/>
</dbReference>
<dbReference type="InterPro" id="IPR050237">
    <property type="entry name" value="ATP-dep_AMP-bd_enzyme"/>
</dbReference>
<gene>
    <name evidence="3" type="ORF">Cpap_2693</name>
</gene>
<dbReference type="EMBL" id="ACXX02000005">
    <property type="protein sequence ID" value="EGD48007.1"/>
    <property type="molecule type" value="Genomic_DNA"/>
</dbReference>
<dbReference type="Pfam" id="PF00501">
    <property type="entry name" value="AMP-binding"/>
    <property type="match status" value="1"/>
</dbReference>
<keyword evidence="4" id="KW-1185">Reference proteome</keyword>
<dbReference type="Gene3D" id="3.40.50.12780">
    <property type="entry name" value="N-terminal domain of ligase-like"/>
    <property type="match status" value="1"/>
</dbReference>
<evidence type="ECO:0000259" key="1">
    <source>
        <dbReference type="Pfam" id="PF00501"/>
    </source>
</evidence>
<name>F1TC92_9FIRM</name>
<dbReference type="Gene3D" id="3.30.300.30">
    <property type="match status" value="1"/>
</dbReference>
<accession>F1TC92</accession>
<dbReference type="InterPro" id="IPR045851">
    <property type="entry name" value="AMP-bd_C_sf"/>
</dbReference>
<comment type="caution">
    <text evidence="3">The sequence shown here is derived from an EMBL/GenBank/DDBJ whole genome shotgun (WGS) entry which is preliminary data.</text>
</comment>
<dbReference type="RefSeq" id="WP_004618812.1">
    <property type="nucleotide sequence ID" value="NZ_ACXX02000005.1"/>
</dbReference>
<feature type="domain" description="AMP-binding enzyme C-terminal" evidence="2">
    <location>
        <begin position="421"/>
        <end position="496"/>
    </location>
</feature>
<dbReference type="AlphaFoldDB" id="F1TC92"/>
<organism evidence="3 4">
    <name type="scientific">Ruminiclostridium papyrosolvens DSM 2782</name>
    <dbReference type="NCBI Taxonomy" id="588581"/>
    <lineage>
        <taxon>Bacteria</taxon>
        <taxon>Bacillati</taxon>
        <taxon>Bacillota</taxon>
        <taxon>Clostridia</taxon>
        <taxon>Eubacteriales</taxon>
        <taxon>Oscillospiraceae</taxon>
        <taxon>Ruminiclostridium</taxon>
    </lineage>
</organism>
<dbReference type="InterPro" id="IPR025110">
    <property type="entry name" value="AMP-bd_C"/>
</dbReference>
<dbReference type="GO" id="GO:0016877">
    <property type="term" value="F:ligase activity, forming carbon-sulfur bonds"/>
    <property type="evidence" value="ECO:0007669"/>
    <property type="project" value="UniProtKB-ARBA"/>
</dbReference>
<dbReference type="InterPro" id="IPR042099">
    <property type="entry name" value="ANL_N_sf"/>
</dbReference>
<dbReference type="PANTHER" id="PTHR43767:SF10">
    <property type="entry name" value="SURFACTIN SYNTHASE SUBUNIT 1"/>
    <property type="match status" value="1"/>
</dbReference>
<protein>
    <submittedName>
        <fullName evidence="3">AMP-dependent synthetase and ligase</fullName>
    </submittedName>
</protein>
<dbReference type="PROSITE" id="PS00455">
    <property type="entry name" value="AMP_BINDING"/>
    <property type="match status" value="1"/>
</dbReference>
<evidence type="ECO:0000313" key="4">
    <source>
        <dbReference type="Proteomes" id="UP000003860"/>
    </source>
</evidence>
<proteinExistence type="predicted"/>
<dbReference type="InterPro" id="IPR000873">
    <property type="entry name" value="AMP-dep_synth/lig_dom"/>
</dbReference>
<dbReference type="PANTHER" id="PTHR43767">
    <property type="entry name" value="LONG-CHAIN-FATTY-ACID--COA LIGASE"/>
    <property type="match status" value="1"/>
</dbReference>
<reference evidence="3" key="2">
    <citation type="submission" date="2011-01" db="EMBL/GenBank/DDBJ databases">
        <title>The Non-contiguous Finished genome of Clostridium papyrosolvens.</title>
        <authorList>
            <person name="Lucas S."/>
            <person name="Copeland A."/>
            <person name="Lapidus A."/>
            <person name="Cheng J.-F."/>
            <person name="Goodwin L."/>
            <person name="Pitluck S."/>
            <person name="Misra M."/>
            <person name="Chertkov O."/>
            <person name="Detter J.C."/>
            <person name="Han C."/>
            <person name="Tapia R."/>
            <person name="Land M."/>
            <person name="Hauser L."/>
            <person name="Kyrpides N."/>
            <person name="Ivanova N."/>
            <person name="Pagani I."/>
            <person name="Mouttaki H."/>
            <person name="He Z."/>
            <person name="Zhou J."/>
            <person name="Hemme C.L."/>
            <person name="Woyke T."/>
        </authorList>
    </citation>
    <scope>NUCLEOTIDE SEQUENCE [LARGE SCALE GENOMIC DNA]</scope>
    <source>
        <strain evidence="3">DSM 2782</strain>
    </source>
</reference>
<sequence>MIIDLLEESVEKYRGKIAVCCDERNMTYGELYIRILKLSEELTAKGVKKGDHVALLLANSIEFILSFFAVNRCGGIIIPVYVNTGANKLVSIVNFCDIKFIISSKQYQDVYNAVTREVCLKMQSIFSVNEDGITECITLAEAPPLQEKVYESSECSNCHDLAVILFSSGTTGIPKGVMLSNNNITSNAKAISDYLRLSPDDKVLLVKNINHASSITGEMLISLYNGCSLYLTGDLPTPSLILQLMRKKGITVFFAVPSILFTLVRHRDFKSCCFEKLRIMNFYGACIGCEEIKMLHEKFPRVNLIYSYGLTEASPRVTYLEGEELIKRQGSSGKAIKDIELFIVDEAGNFQGPGSVGEIAVKGPNVMLGYYKNSELTKKVLGDGLLHTGDYGYRDEEGFLYVMGRKDNLIIQSGKNVYPEEIEKVLGSCSGIAEALVRGESDSFLGQKITAYLVAEDESSTELREVLLHCRQNLEDYKVPREVYFVAALEKNPNGKTVRNQEIKI</sequence>
<evidence type="ECO:0000313" key="3">
    <source>
        <dbReference type="EMBL" id="EGD48007.1"/>
    </source>
</evidence>
<dbReference type="STRING" id="588581.Cpap_2693"/>
<reference evidence="3" key="1">
    <citation type="submission" date="2009-07" db="EMBL/GenBank/DDBJ databases">
        <authorList>
            <consortium name="US DOE Joint Genome Institute (JGI-PGF)"/>
            <person name="Lucas S."/>
            <person name="Copeland A."/>
            <person name="Lapidus A."/>
            <person name="Glavina del Rio T."/>
            <person name="Tice H."/>
            <person name="Bruce D."/>
            <person name="Goodwin L."/>
            <person name="Pitluck S."/>
            <person name="Larimer F."/>
            <person name="Land M.L."/>
            <person name="Mouttaki H."/>
            <person name="He Z."/>
            <person name="Zhou J."/>
            <person name="Hemme C.L."/>
        </authorList>
    </citation>
    <scope>NUCLEOTIDE SEQUENCE</scope>
    <source>
        <strain evidence="3">DSM 2782</strain>
    </source>
</reference>
<keyword evidence="3" id="KW-0436">Ligase</keyword>
<dbReference type="SUPFAM" id="SSF56801">
    <property type="entry name" value="Acetyl-CoA synthetase-like"/>
    <property type="match status" value="1"/>
</dbReference>
<evidence type="ECO:0000259" key="2">
    <source>
        <dbReference type="Pfam" id="PF13193"/>
    </source>
</evidence>
<feature type="domain" description="AMP-dependent synthetase/ligase" evidence="1">
    <location>
        <begin position="6"/>
        <end position="371"/>
    </location>
</feature>
<dbReference type="Proteomes" id="UP000003860">
    <property type="component" value="Unassembled WGS sequence"/>
</dbReference>